<dbReference type="PANTHER" id="PTHR45436:SF5">
    <property type="entry name" value="SENSOR HISTIDINE KINASE TRCS"/>
    <property type="match status" value="1"/>
</dbReference>
<evidence type="ECO:0000256" key="7">
    <source>
        <dbReference type="SAM" id="Phobius"/>
    </source>
</evidence>
<keyword evidence="5" id="KW-0418">Kinase</keyword>
<evidence type="ECO:0000256" key="5">
    <source>
        <dbReference type="ARBA" id="ARBA00022777"/>
    </source>
</evidence>
<evidence type="ECO:0000313" key="9">
    <source>
        <dbReference type="EMBL" id="TNJ35725.1"/>
    </source>
</evidence>
<reference evidence="9 10" key="1">
    <citation type="submission" date="2019-03" db="EMBL/GenBank/DDBJ databases">
        <title>Arenimonas daejeonensis sp. nov., isolated from compost.</title>
        <authorList>
            <person name="Jeon C.O."/>
        </authorList>
    </citation>
    <scope>NUCLEOTIDE SEQUENCE [LARGE SCALE GENOMIC DNA]</scope>
    <source>
        <strain evidence="9 10">R29</strain>
    </source>
</reference>
<dbReference type="GO" id="GO:0000155">
    <property type="term" value="F:phosphorelay sensor kinase activity"/>
    <property type="evidence" value="ECO:0007669"/>
    <property type="project" value="InterPro"/>
</dbReference>
<dbReference type="AlphaFoldDB" id="A0A5C4RXI6"/>
<proteinExistence type="predicted"/>
<keyword evidence="7" id="KW-0812">Transmembrane</keyword>
<dbReference type="PANTHER" id="PTHR45436">
    <property type="entry name" value="SENSOR HISTIDINE KINASE YKOH"/>
    <property type="match status" value="1"/>
</dbReference>
<dbReference type="EC" id="2.7.13.3" evidence="2"/>
<keyword evidence="6" id="KW-0902">Two-component regulatory system</keyword>
<dbReference type="InterPro" id="IPR003660">
    <property type="entry name" value="HAMP_dom"/>
</dbReference>
<dbReference type="Pfam" id="PF00672">
    <property type="entry name" value="HAMP"/>
    <property type="match status" value="1"/>
</dbReference>
<keyword evidence="3" id="KW-0597">Phosphoprotein</keyword>
<dbReference type="InterPro" id="IPR036097">
    <property type="entry name" value="HisK_dim/P_sf"/>
</dbReference>
<keyword evidence="10" id="KW-1185">Reference proteome</keyword>
<dbReference type="OrthoDB" id="9121563at2"/>
<dbReference type="SUPFAM" id="SSF47384">
    <property type="entry name" value="Homodimeric domain of signal transducing histidine kinase"/>
    <property type="match status" value="1"/>
</dbReference>
<feature type="transmembrane region" description="Helical" evidence="7">
    <location>
        <begin position="126"/>
        <end position="149"/>
    </location>
</feature>
<evidence type="ECO:0000256" key="4">
    <source>
        <dbReference type="ARBA" id="ARBA00022679"/>
    </source>
</evidence>
<dbReference type="Gene3D" id="6.10.340.10">
    <property type="match status" value="1"/>
</dbReference>
<keyword evidence="7" id="KW-0472">Membrane</keyword>
<gene>
    <name evidence="9" type="ORF">E1B00_08265</name>
</gene>
<sequence length="403" mass="43968">MKRQLPLRKRVALAYGLVGMVLSLCFGVATGFIVADYEVFMLEAMLEGQSRHFIEELERNPDAELPRSPAFSVYREAEAPEGLRNLPEGVFDLEDQKDMHVAAYGPPGQRVVLMIDIGRVERLEEYLLQLFLLILAVGVVVSAWLGWVLSGRTVAPVLQLADAVDALPVTPVQTRLAETMSRDEIGRLAGAIDRYQARLADADASERAFFADASHELRTPIAVIQGAVEVMRDDTEASAAQRARLARMERGLAELGGLLEALLLSARGLPPQRDSIHLAEDCRRALQRLDIPGLDAPRRIRLEGEGPTALAAPQRWVDGILLVLFQRLLVSSAQTEWLGQLDADGLLLRPAQATAAGSGSGARSDLGLGLVFVERLCRALGWRLERGEGDAGLQVRLRIPPGA</sequence>
<dbReference type="SMART" id="SM00304">
    <property type="entry name" value="HAMP"/>
    <property type="match status" value="1"/>
</dbReference>
<evidence type="ECO:0000256" key="1">
    <source>
        <dbReference type="ARBA" id="ARBA00000085"/>
    </source>
</evidence>
<keyword evidence="4" id="KW-0808">Transferase</keyword>
<protein>
    <recommendedName>
        <fullName evidence="2">histidine kinase</fullName>
        <ecNumber evidence="2">2.7.13.3</ecNumber>
    </recommendedName>
</protein>
<evidence type="ECO:0000256" key="3">
    <source>
        <dbReference type="ARBA" id="ARBA00022553"/>
    </source>
</evidence>
<feature type="domain" description="HAMP" evidence="8">
    <location>
        <begin position="151"/>
        <end position="204"/>
    </location>
</feature>
<accession>A0A5C4RXI6</accession>
<dbReference type="SMART" id="SM00388">
    <property type="entry name" value="HisKA"/>
    <property type="match status" value="1"/>
</dbReference>
<dbReference type="Proteomes" id="UP000305760">
    <property type="component" value="Unassembled WGS sequence"/>
</dbReference>
<dbReference type="GO" id="GO:0005886">
    <property type="term" value="C:plasma membrane"/>
    <property type="evidence" value="ECO:0007669"/>
    <property type="project" value="TreeGrafter"/>
</dbReference>
<dbReference type="RefSeq" id="WP_139447464.1">
    <property type="nucleotide sequence ID" value="NZ_SMDR01000001.1"/>
</dbReference>
<comment type="catalytic activity">
    <reaction evidence="1">
        <text>ATP + protein L-histidine = ADP + protein N-phospho-L-histidine.</text>
        <dbReference type="EC" id="2.7.13.3"/>
    </reaction>
</comment>
<organism evidence="9 10">
    <name type="scientific">Arenimonas terrae</name>
    <dbReference type="NCBI Taxonomy" id="2546226"/>
    <lineage>
        <taxon>Bacteria</taxon>
        <taxon>Pseudomonadati</taxon>
        <taxon>Pseudomonadota</taxon>
        <taxon>Gammaproteobacteria</taxon>
        <taxon>Lysobacterales</taxon>
        <taxon>Lysobacteraceae</taxon>
        <taxon>Arenimonas</taxon>
    </lineage>
</organism>
<evidence type="ECO:0000256" key="2">
    <source>
        <dbReference type="ARBA" id="ARBA00012438"/>
    </source>
</evidence>
<evidence type="ECO:0000259" key="8">
    <source>
        <dbReference type="PROSITE" id="PS50885"/>
    </source>
</evidence>
<dbReference type="PROSITE" id="PS50885">
    <property type="entry name" value="HAMP"/>
    <property type="match status" value="1"/>
</dbReference>
<evidence type="ECO:0000313" key="10">
    <source>
        <dbReference type="Proteomes" id="UP000305760"/>
    </source>
</evidence>
<comment type="caution">
    <text evidence="9">The sequence shown here is derived from an EMBL/GenBank/DDBJ whole genome shotgun (WGS) entry which is preliminary data.</text>
</comment>
<evidence type="ECO:0000256" key="6">
    <source>
        <dbReference type="ARBA" id="ARBA00023012"/>
    </source>
</evidence>
<dbReference type="InterPro" id="IPR003661">
    <property type="entry name" value="HisK_dim/P_dom"/>
</dbReference>
<dbReference type="CDD" id="cd00082">
    <property type="entry name" value="HisKA"/>
    <property type="match status" value="1"/>
</dbReference>
<keyword evidence="7" id="KW-1133">Transmembrane helix</keyword>
<dbReference type="Gene3D" id="1.10.287.130">
    <property type="match status" value="1"/>
</dbReference>
<dbReference type="Pfam" id="PF00512">
    <property type="entry name" value="HisKA"/>
    <property type="match status" value="1"/>
</dbReference>
<name>A0A5C4RXI6_9GAMM</name>
<feature type="transmembrane region" description="Helical" evidence="7">
    <location>
        <begin position="12"/>
        <end position="35"/>
    </location>
</feature>
<dbReference type="InterPro" id="IPR050428">
    <property type="entry name" value="TCS_sensor_his_kinase"/>
</dbReference>
<dbReference type="EMBL" id="SMDR01000001">
    <property type="protein sequence ID" value="TNJ35725.1"/>
    <property type="molecule type" value="Genomic_DNA"/>
</dbReference>